<evidence type="ECO:0000313" key="4">
    <source>
        <dbReference type="Proteomes" id="UP001501371"/>
    </source>
</evidence>
<name>A0ABN1UHE7_9ACTN</name>
<dbReference type="InterPro" id="IPR000086">
    <property type="entry name" value="NUDIX_hydrolase_dom"/>
</dbReference>
<dbReference type="CDD" id="cd04662">
    <property type="entry name" value="NUDIX_Hydrolase"/>
    <property type="match status" value="1"/>
</dbReference>
<dbReference type="InterPro" id="IPR051325">
    <property type="entry name" value="Nudix_hydrolase_domain"/>
</dbReference>
<dbReference type="PANTHER" id="PTHR21340:SF7">
    <property type="entry name" value="NUDIX HYDROLASE DOMAIN-CONTAINING PROTEIN"/>
    <property type="match status" value="1"/>
</dbReference>
<feature type="domain" description="Nudix hydrolase" evidence="2">
    <location>
        <begin position="2"/>
        <end position="151"/>
    </location>
</feature>
<dbReference type="InterPro" id="IPR020084">
    <property type="entry name" value="NUDIX_hydrolase_CS"/>
</dbReference>
<keyword evidence="4" id="KW-1185">Reference proteome</keyword>
<comment type="caution">
    <text evidence="3">The sequence shown here is derived from an EMBL/GenBank/DDBJ whole genome shotgun (WGS) entry which is preliminary data.</text>
</comment>
<evidence type="ECO:0000256" key="1">
    <source>
        <dbReference type="ARBA" id="ARBA00022801"/>
    </source>
</evidence>
<evidence type="ECO:0000313" key="3">
    <source>
        <dbReference type="EMBL" id="GAA1149470.1"/>
    </source>
</evidence>
<dbReference type="InterPro" id="IPR015797">
    <property type="entry name" value="NUDIX_hydrolase-like_dom_sf"/>
</dbReference>
<dbReference type="PANTHER" id="PTHR21340">
    <property type="entry name" value="DIADENOSINE 5,5-P1,P4-TETRAPHOSPHATE PYROPHOSPHOHYDROLASE MUTT"/>
    <property type="match status" value="1"/>
</dbReference>
<dbReference type="Proteomes" id="UP001501371">
    <property type="component" value="Unassembled WGS sequence"/>
</dbReference>
<organism evidence="3 4">
    <name type="scientific">Streptomyces hebeiensis</name>
    <dbReference type="NCBI Taxonomy" id="229486"/>
    <lineage>
        <taxon>Bacteria</taxon>
        <taxon>Bacillati</taxon>
        <taxon>Actinomycetota</taxon>
        <taxon>Actinomycetes</taxon>
        <taxon>Kitasatosporales</taxon>
        <taxon>Streptomycetaceae</taxon>
        <taxon>Streptomyces</taxon>
    </lineage>
</organism>
<proteinExistence type="predicted"/>
<dbReference type="SUPFAM" id="SSF55811">
    <property type="entry name" value="Nudix"/>
    <property type="match status" value="1"/>
</dbReference>
<dbReference type="Gene3D" id="3.90.79.10">
    <property type="entry name" value="Nucleoside Triphosphate Pyrophosphohydrolase"/>
    <property type="match status" value="1"/>
</dbReference>
<gene>
    <name evidence="3" type="ORF">GCM10009654_00860</name>
</gene>
<reference evidence="3 4" key="1">
    <citation type="journal article" date="2019" name="Int. J. Syst. Evol. Microbiol.">
        <title>The Global Catalogue of Microorganisms (GCM) 10K type strain sequencing project: providing services to taxonomists for standard genome sequencing and annotation.</title>
        <authorList>
            <consortium name="The Broad Institute Genomics Platform"/>
            <consortium name="The Broad Institute Genome Sequencing Center for Infectious Disease"/>
            <person name="Wu L."/>
            <person name="Ma J."/>
        </authorList>
    </citation>
    <scope>NUCLEOTIDE SEQUENCE [LARGE SCALE GENOMIC DNA]</scope>
    <source>
        <strain evidence="3 4">JCM 12696</strain>
    </source>
</reference>
<dbReference type="PROSITE" id="PS00893">
    <property type="entry name" value="NUDIX_BOX"/>
    <property type="match status" value="1"/>
</dbReference>
<accession>A0ABN1UHE7</accession>
<evidence type="ECO:0000259" key="2">
    <source>
        <dbReference type="PROSITE" id="PS51462"/>
    </source>
</evidence>
<protein>
    <submittedName>
        <fullName evidence="3">NUDIX domain-containing protein</fullName>
    </submittedName>
</protein>
<sequence>MSGGQSAGLLVYRVRDGGTQVLLGHMGGPFWSRRHAGAWTVPKGEYTADERPEDAARREFREELGLPVPEGPWLSLGESRQRGGKTVRVWSVEGDLDPARAVPGTFTMEWPRGSGVLREFPELDRVAWLSPADAEEALVAGQRVFLERLARCIGDGRPPAVPGR</sequence>
<keyword evidence="1" id="KW-0378">Hydrolase</keyword>
<dbReference type="EMBL" id="BAAAKV010000001">
    <property type="protein sequence ID" value="GAA1149470.1"/>
    <property type="molecule type" value="Genomic_DNA"/>
</dbReference>
<dbReference type="RefSeq" id="WP_344268360.1">
    <property type="nucleotide sequence ID" value="NZ_BAAAKV010000001.1"/>
</dbReference>
<dbReference type="PROSITE" id="PS51462">
    <property type="entry name" value="NUDIX"/>
    <property type="match status" value="1"/>
</dbReference>
<dbReference type="Pfam" id="PF00293">
    <property type="entry name" value="NUDIX"/>
    <property type="match status" value="1"/>
</dbReference>